<dbReference type="Proteomes" id="UP000039865">
    <property type="component" value="Unassembled WGS sequence"/>
</dbReference>
<reference evidence="1 2" key="1">
    <citation type="submission" date="2014-06" db="EMBL/GenBank/DDBJ databases">
        <authorList>
            <person name="Swart Estienne"/>
        </authorList>
    </citation>
    <scope>NUCLEOTIDE SEQUENCE [LARGE SCALE GENOMIC DNA]</scope>
    <source>
        <strain evidence="1 2">130c</strain>
    </source>
</reference>
<dbReference type="InParanoid" id="A0A078B008"/>
<evidence type="ECO:0000313" key="1">
    <source>
        <dbReference type="EMBL" id="CDW87834.1"/>
    </source>
</evidence>
<proteinExistence type="predicted"/>
<protein>
    <submittedName>
        <fullName evidence="1">Uncharacterized protein</fullName>
    </submittedName>
</protein>
<dbReference type="AlphaFoldDB" id="A0A078B008"/>
<keyword evidence="2" id="KW-1185">Reference proteome</keyword>
<name>A0A078B008_STYLE</name>
<sequence length="407" mass="47261">MGNYCWCIKTSPKKNDSNNYKNKKKVRSIKLNDSGGAEDYLNLEDFSRSQSYMNHINNHSQQKEVFTPRSQAVVASKGSLNLNQRDNKRNNIHYFRKDSNQLVQSKHSAGLVSDKNRNQNKLQDITNRTAQEQEQQQCLFDDLTFDNNQCLSRIYHKNLMSEQKPSPIDRSIEYNNDMSNEYDAQHRSNFDYIPSQLRQKEFSNGKLQRCQEGGNFTQKVIICNEMLANQNKLNFETEENKFQEQSAQQSLPMEFEEEQIFGFESERQKDIRPSPLDHQFSQLVEKNFKQQFKNRLGLKSQLLQNNLESIDSFSKKMPANNLEYQRTPSQSNLSEYKSAFGGGGSCTYQDYMTAKDYQSCMSSDQIHNISLGGNQRIIENPEASQIESKMQSDKGCLYCEQQNIQSQ</sequence>
<organism evidence="1 2">
    <name type="scientific">Stylonychia lemnae</name>
    <name type="common">Ciliate</name>
    <dbReference type="NCBI Taxonomy" id="5949"/>
    <lineage>
        <taxon>Eukaryota</taxon>
        <taxon>Sar</taxon>
        <taxon>Alveolata</taxon>
        <taxon>Ciliophora</taxon>
        <taxon>Intramacronucleata</taxon>
        <taxon>Spirotrichea</taxon>
        <taxon>Stichotrichia</taxon>
        <taxon>Sporadotrichida</taxon>
        <taxon>Oxytrichidae</taxon>
        <taxon>Stylonychinae</taxon>
        <taxon>Stylonychia</taxon>
    </lineage>
</organism>
<dbReference type="EMBL" id="CCKQ01015979">
    <property type="protein sequence ID" value="CDW87834.1"/>
    <property type="molecule type" value="Genomic_DNA"/>
</dbReference>
<accession>A0A078B008</accession>
<gene>
    <name evidence="1" type="primary">Contig10523.g11237</name>
    <name evidence="1" type="ORF">STYLEM_16947</name>
</gene>
<evidence type="ECO:0000313" key="2">
    <source>
        <dbReference type="Proteomes" id="UP000039865"/>
    </source>
</evidence>